<dbReference type="InterPro" id="IPR003018">
    <property type="entry name" value="GAF"/>
</dbReference>
<dbReference type="EMBL" id="JAMZMM010000121">
    <property type="protein sequence ID" value="MCP2729507.1"/>
    <property type="molecule type" value="Genomic_DNA"/>
</dbReference>
<name>A0AAE3GT45_9CYAN</name>
<evidence type="ECO:0000313" key="4">
    <source>
        <dbReference type="Proteomes" id="UP001204953"/>
    </source>
</evidence>
<dbReference type="SMART" id="SM00065">
    <property type="entry name" value="GAF"/>
    <property type="match status" value="1"/>
</dbReference>
<accession>A0AAE3GT45</accession>
<feature type="domain" description="PAS" evidence="2">
    <location>
        <begin position="240"/>
        <end position="290"/>
    </location>
</feature>
<keyword evidence="1" id="KW-0175">Coiled coil</keyword>
<dbReference type="InterPro" id="IPR035965">
    <property type="entry name" value="PAS-like_dom_sf"/>
</dbReference>
<sequence length="332" mass="37657">MSDCDKSKEELIQELALLRRKVVKLRITKLAFDAQRQLLKTFATTMQTASGTLMIRVLLQQIVDIVRKLTKAEACSMFLLDTNGIVSESILARGATMRGQKQRLIGEVLDKGLAGWVYRNRQMGLIDDTMKDERWFTLPNQPYTARSAISIPIIKAKQVLAIITLTHGKPGYFSRELVHLMEMIAEPISLVLDHAQLYNEWHLQSSQTEPQTKELFSKIAEESSSDGELSLFGMYILFGEGNFLYVSPRLAEIFGYTFGELISLESVIELVTTDNRKIVYNQINECITGRSKNLCCRFIGERKDSSLINVEVYGIRTKLYGKFVIIGSLRLV</sequence>
<dbReference type="SUPFAM" id="SSF55785">
    <property type="entry name" value="PYP-like sensor domain (PAS domain)"/>
    <property type="match status" value="1"/>
</dbReference>
<dbReference type="PROSITE" id="PS50112">
    <property type="entry name" value="PAS"/>
    <property type="match status" value="1"/>
</dbReference>
<comment type="caution">
    <text evidence="3">The sequence shown here is derived from an EMBL/GenBank/DDBJ whole genome shotgun (WGS) entry which is preliminary data.</text>
</comment>
<dbReference type="RefSeq" id="WP_254012291.1">
    <property type="nucleotide sequence ID" value="NZ_JAMZMM010000121.1"/>
</dbReference>
<dbReference type="AlphaFoldDB" id="A0AAE3GT45"/>
<dbReference type="InterPro" id="IPR029016">
    <property type="entry name" value="GAF-like_dom_sf"/>
</dbReference>
<dbReference type="Gene3D" id="3.30.450.20">
    <property type="entry name" value="PAS domain"/>
    <property type="match status" value="1"/>
</dbReference>
<protein>
    <submittedName>
        <fullName evidence="3">GAF domain-containing protein</fullName>
    </submittedName>
</protein>
<evidence type="ECO:0000259" key="2">
    <source>
        <dbReference type="PROSITE" id="PS50112"/>
    </source>
</evidence>
<proteinExistence type="predicted"/>
<evidence type="ECO:0000256" key="1">
    <source>
        <dbReference type="SAM" id="Coils"/>
    </source>
</evidence>
<dbReference type="NCBIfam" id="TIGR00229">
    <property type="entry name" value="sensory_box"/>
    <property type="match status" value="1"/>
</dbReference>
<organism evidence="3 4">
    <name type="scientific">Limnofasciculus baicalensis BBK-W-15</name>
    <dbReference type="NCBI Taxonomy" id="2699891"/>
    <lineage>
        <taxon>Bacteria</taxon>
        <taxon>Bacillati</taxon>
        <taxon>Cyanobacteriota</taxon>
        <taxon>Cyanophyceae</taxon>
        <taxon>Coleofasciculales</taxon>
        <taxon>Coleofasciculaceae</taxon>
        <taxon>Limnofasciculus</taxon>
        <taxon>Limnofasciculus baicalensis</taxon>
    </lineage>
</organism>
<dbReference type="CDD" id="cd00130">
    <property type="entry name" value="PAS"/>
    <property type="match status" value="1"/>
</dbReference>
<dbReference type="Proteomes" id="UP001204953">
    <property type="component" value="Unassembled WGS sequence"/>
</dbReference>
<evidence type="ECO:0000313" key="3">
    <source>
        <dbReference type="EMBL" id="MCP2729507.1"/>
    </source>
</evidence>
<dbReference type="InterPro" id="IPR000014">
    <property type="entry name" value="PAS"/>
</dbReference>
<dbReference type="SUPFAM" id="SSF55781">
    <property type="entry name" value="GAF domain-like"/>
    <property type="match status" value="1"/>
</dbReference>
<dbReference type="Pfam" id="PF13185">
    <property type="entry name" value="GAF_2"/>
    <property type="match status" value="1"/>
</dbReference>
<gene>
    <name evidence="3" type="ORF">NJ959_13705</name>
</gene>
<keyword evidence="4" id="KW-1185">Reference proteome</keyword>
<feature type="coiled-coil region" evidence="1">
    <location>
        <begin position="1"/>
        <end position="28"/>
    </location>
</feature>
<dbReference type="Gene3D" id="3.30.450.40">
    <property type="match status" value="1"/>
</dbReference>
<reference evidence="3" key="1">
    <citation type="submission" date="2022-06" db="EMBL/GenBank/DDBJ databases">
        <title>New cyanobacteria of genus Symplocastrum in benthos of Lake Baikal.</title>
        <authorList>
            <person name="Sorokovikova E."/>
            <person name="Tikhonova I."/>
            <person name="Krasnopeev A."/>
            <person name="Evseev P."/>
            <person name="Gladkikh A."/>
            <person name="Belykh O."/>
        </authorList>
    </citation>
    <scope>NUCLEOTIDE SEQUENCE</scope>
    <source>
        <strain evidence="3">BBK-W-15</strain>
    </source>
</reference>